<dbReference type="RefSeq" id="WP_258826808.1">
    <property type="nucleotide sequence ID" value="NZ_JANUHA010000003.1"/>
</dbReference>
<evidence type="ECO:0000313" key="6">
    <source>
        <dbReference type="EMBL" id="MCS0595754.1"/>
    </source>
</evidence>
<keyword evidence="4" id="KW-0732">Signal</keyword>
<dbReference type="Pfam" id="PF00150">
    <property type="entry name" value="Cellulase"/>
    <property type="match status" value="1"/>
</dbReference>
<dbReference type="SUPFAM" id="SSF51445">
    <property type="entry name" value="(Trans)glycosidases"/>
    <property type="match status" value="1"/>
</dbReference>
<sequence length="445" mass="49382">MQTGTGKGIARSRAGAILVAALGSATLTAAQAAAPIVEASQMVRAEGPRWVTREGKPIVLKGANLGNWLINEFWMMGQGKHGIDDQCKLEAVLDRRFGYPERERLMKLFRDNWMTSKDWDLLASFGVNLVRVPFIHTVVEDEKKPGQLRADAWHYLDGAIREAGKRGIYVILDLHGAAGSQGWEHHSGCAGRNQFWSVPDYQKRTVWLWQQVASRYRDRPAVAGYSLLNEPWGTDSANMAAVVETLYKAVRAVDSNHVIILPGHVKDDIKAYGDPKARGMKNVAFEMHPYPGHFGWKTAGREVHREWLRCEPDGKGGVCDWDHRIRALDTPFYLGEIQPWASMGLELGGQVARASFDTYARLGWAATAWSYKYVSNKGGHGEGTWGMVTNAAGAEVPALDFNTASKGEIEALLRRFGSLPYEPHGPLLRWMTSATAPDPFARDAR</sequence>
<feature type="domain" description="Glycoside hydrolase family 5" evidence="5">
    <location>
        <begin position="116"/>
        <end position="307"/>
    </location>
</feature>
<evidence type="ECO:0000256" key="4">
    <source>
        <dbReference type="SAM" id="SignalP"/>
    </source>
</evidence>
<dbReference type="PANTHER" id="PTHR31297">
    <property type="entry name" value="GLUCAN ENDO-1,6-BETA-GLUCOSIDASE B"/>
    <property type="match status" value="1"/>
</dbReference>
<dbReference type="Proteomes" id="UP001206572">
    <property type="component" value="Unassembled WGS sequence"/>
</dbReference>
<evidence type="ECO:0000256" key="3">
    <source>
        <dbReference type="RuleBase" id="RU361153"/>
    </source>
</evidence>
<feature type="signal peptide" evidence="4">
    <location>
        <begin position="1"/>
        <end position="32"/>
    </location>
</feature>
<dbReference type="Gene3D" id="3.20.20.80">
    <property type="entry name" value="Glycosidases"/>
    <property type="match status" value="1"/>
</dbReference>
<keyword evidence="2 3" id="KW-0326">Glycosidase</keyword>
<evidence type="ECO:0000256" key="1">
    <source>
        <dbReference type="ARBA" id="ARBA00022801"/>
    </source>
</evidence>
<dbReference type="InterPro" id="IPR017853">
    <property type="entry name" value="GH"/>
</dbReference>
<evidence type="ECO:0000259" key="5">
    <source>
        <dbReference type="Pfam" id="PF00150"/>
    </source>
</evidence>
<evidence type="ECO:0000256" key="2">
    <source>
        <dbReference type="ARBA" id="ARBA00023295"/>
    </source>
</evidence>
<keyword evidence="1 3" id="KW-0378">Hydrolase</keyword>
<comment type="caution">
    <text evidence="6">The sequence shown here is derived from an EMBL/GenBank/DDBJ whole genome shotgun (WGS) entry which is preliminary data.</text>
</comment>
<protein>
    <submittedName>
        <fullName evidence="6">Cellulase family glycosylhydrolase</fullName>
    </submittedName>
</protein>
<dbReference type="EMBL" id="JANUHA010000003">
    <property type="protein sequence ID" value="MCS0595754.1"/>
    <property type="molecule type" value="Genomic_DNA"/>
</dbReference>
<feature type="chain" id="PRO_5045759787" evidence="4">
    <location>
        <begin position="33"/>
        <end position="445"/>
    </location>
</feature>
<dbReference type="PANTHER" id="PTHR31297:SF13">
    <property type="entry name" value="PUTATIVE-RELATED"/>
    <property type="match status" value="1"/>
</dbReference>
<proteinExistence type="inferred from homology"/>
<dbReference type="InterPro" id="IPR001547">
    <property type="entry name" value="Glyco_hydro_5"/>
</dbReference>
<keyword evidence="7" id="KW-1185">Reference proteome</keyword>
<evidence type="ECO:0000313" key="7">
    <source>
        <dbReference type="Proteomes" id="UP001206572"/>
    </source>
</evidence>
<gene>
    <name evidence="6" type="ORF">NX780_05275</name>
</gene>
<reference evidence="6 7" key="1">
    <citation type="submission" date="2022-08" db="EMBL/GenBank/DDBJ databases">
        <title>Reclassification of Massilia species as members of the genera Telluria, Duganella, Pseudoduganella, Mokoshia gen. nov. and Zemynaea gen. nov. using orthogonal and non-orthogonal genome-based approaches.</title>
        <authorList>
            <person name="Bowman J.P."/>
        </authorList>
    </citation>
    <scope>NUCLEOTIDE SEQUENCE [LARGE SCALE GENOMIC DNA]</scope>
    <source>
        <strain evidence="6 7">JCM 31661</strain>
    </source>
</reference>
<name>A0ABT2AHM9_9BURK</name>
<comment type="similarity">
    <text evidence="3">Belongs to the glycosyl hydrolase 5 (cellulase A) family.</text>
</comment>
<organism evidence="6 7">
    <name type="scientific">Massilia agri</name>
    <dbReference type="NCBI Taxonomy" id="1886785"/>
    <lineage>
        <taxon>Bacteria</taxon>
        <taxon>Pseudomonadati</taxon>
        <taxon>Pseudomonadota</taxon>
        <taxon>Betaproteobacteria</taxon>
        <taxon>Burkholderiales</taxon>
        <taxon>Oxalobacteraceae</taxon>
        <taxon>Telluria group</taxon>
        <taxon>Massilia</taxon>
    </lineage>
</organism>
<dbReference type="InterPro" id="IPR050386">
    <property type="entry name" value="Glycosyl_hydrolase_5"/>
</dbReference>
<accession>A0ABT2AHM9</accession>